<comment type="caution">
    <text evidence="1">The sequence shown here is derived from an EMBL/GenBank/DDBJ whole genome shotgun (WGS) entry which is preliminary data.</text>
</comment>
<sequence>MIWKLATPWHVPAAQSPARLLRDTWLVLTAASRIEPNRARRLAWYREDPIVALGSRTAEELVGEGEAARLIALIRAIDRMERAGH</sequence>
<evidence type="ECO:0000313" key="1">
    <source>
        <dbReference type="EMBL" id="NID06782.1"/>
    </source>
</evidence>
<evidence type="ECO:0000313" key="2">
    <source>
        <dbReference type="Proteomes" id="UP001429601"/>
    </source>
</evidence>
<accession>A0ABX0QBR2</accession>
<dbReference type="Proteomes" id="UP001429601">
    <property type="component" value="Unassembled WGS sequence"/>
</dbReference>
<gene>
    <name evidence="1" type="ORF">HBF26_17970</name>
</gene>
<protein>
    <recommendedName>
        <fullName evidence="3">Antitoxin Xre/MbcA/ParS-like toxin-binding domain-containing protein</fullName>
    </recommendedName>
</protein>
<dbReference type="RefSeq" id="WP_167129429.1">
    <property type="nucleotide sequence ID" value="NZ_JAAQQR010000011.1"/>
</dbReference>
<evidence type="ECO:0008006" key="3">
    <source>
        <dbReference type="Google" id="ProtNLM"/>
    </source>
</evidence>
<proteinExistence type="predicted"/>
<organism evidence="1 2">
    <name type="scientific">Luteibacter jiangsuensis</name>
    <dbReference type="NCBI Taxonomy" id="637577"/>
    <lineage>
        <taxon>Bacteria</taxon>
        <taxon>Pseudomonadati</taxon>
        <taxon>Pseudomonadota</taxon>
        <taxon>Gammaproteobacteria</taxon>
        <taxon>Lysobacterales</taxon>
        <taxon>Rhodanobacteraceae</taxon>
        <taxon>Luteibacter</taxon>
    </lineage>
</organism>
<name>A0ABX0QBR2_9GAMM</name>
<dbReference type="EMBL" id="JAAQQR010000011">
    <property type="protein sequence ID" value="NID06782.1"/>
    <property type="molecule type" value="Genomic_DNA"/>
</dbReference>
<reference evidence="1 2" key="1">
    <citation type="journal article" date="2011" name="Curr. Microbiol.">
        <title>Luteibacter jiangsuensis sp. nov.: a methamidophos-degrading bacterium isolated from a methamidophos-manufacturing factory.</title>
        <authorList>
            <person name="Wang L."/>
            <person name="Wang G.L."/>
            <person name="Li S.P."/>
            <person name="Jiang J.D."/>
        </authorList>
    </citation>
    <scope>NUCLEOTIDE SEQUENCE [LARGE SCALE GENOMIC DNA]</scope>
    <source>
        <strain evidence="1 2">CGMCC 1.10133</strain>
    </source>
</reference>
<keyword evidence="2" id="KW-1185">Reference proteome</keyword>